<evidence type="ECO:0000313" key="9">
    <source>
        <dbReference type="EMBL" id="BAV87296.1"/>
    </source>
</evidence>
<comment type="catalytic activity">
    <reaction evidence="1">
        <text>guanosine(46) in tRNA + S-adenosyl-L-methionine = N(7)-methylguanosine(46) in tRNA + S-adenosyl-L-homocysteine</text>
        <dbReference type="Rhea" id="RHEA:42708"/>
        <dbReference type="Rhea" id="RHEA-COMP:10188"/>
        <dbReference type="Rhea" id="RHEA-COMP:10189"/>
        <dbReference type="ChEBI" id="CHEBI:57856"/>
        <dbReference type="ChEBI" id="CHEBI:59789"/>
        <dbReference type="ChEBI" id="CHEBI:74269"/>
        <dbReference type="ChEBI" id="CHEBI:74480"/>
        <dbReference type="EC" id="2.1.1.33"/>
    </reaction>
</comment>
<dbReference type="EC" id="2.1.1.33" evidence="3"/>
<dbReference type="GO" id="GO:0008176">
    <property type="term" value="F:tRNA (guanine(46)-N7)-methyltransferase activity"/>
    <property type="evidence" value="ECO:0007669"/>
    <property type="project" value="UniProtKB-EC"/>
</dbReference>
<dbReference type="SUPFAM" id="SSF53335">
    <property type="entry name" value="S-adenosyl-L-methionine-dependent methyltransferases"/>
    <property type="match status" value="1"/>
</dbReference>
<dbReference type="InterPro" id="IPR003358">
    <property type="entry name" value="tRNA_(Gua-N-7)_MeTrfase_Trmb"/>
</dbReference>
<protein>
    <recommendedName>
        <fullName evidence="3">tRNA (guanine(46)-N(7))-methyltransferase</fullName>
        <ecNumber evidence="3">2.1.1.33</ecNumber>
    </recommendedName>
</protein>
<reference evidence="9 10" key="1">
    <citation type="submission" date="2016-10" db="EMBL/GenBank/DDBJ databases">
        <title>Genome sequence of Rothia aeria strain JCM11412.</title>
        <authorList>
            <person name="Nambu T."/>
        </authorList>
    </citation>
    <scope>NUCLEOTIDE SEQUENCE [LARGE SCALE GENOMIC DNA]</scope>
    <source>
        <strain evidence="9 10">JCM 11412</strain>
    </source>
</reference>
<evidence type="ECO:0000256" key="4">
    <source>
        <dbReference type="ARBA" id="ARBA00022603"/>
    </source>
</evidence>
<evidence type="ECO:0000256" key="2">
    <source>
        <dbReference type="ARBA" id="ARBA00003015"/>
    </source>
</evidence>
<feature type="region of interest" description="Disordered" evidence="8">
    <location>
        <begin position="1"/>
        <end position="36"/>
    </location>
</feature>
<evidence type="ECO:0000256" key="1">
    <source>
        <dbReference type="ARBA" id="ARBA00000142"/>
    </source>
</evidence>
<evidence type="ECO:0000256" key="3">
    <source>
        <dbReference type="ARBA" id="ARBA00011977"/>
    </source>
</evidence>
<dbReference type="EMBL" id="AP017895">
    <property type="protein sequence ID" value="BAV87296.1"/>
    <property type="molecule type" value="Genomic_DNA"/>
</dbReference>
<comment type="function">
    <text evidence="2">Catalyzes the formation of N(7)-methylguanine at position 46 (m7G46) in tRNA.</text>
</comment>
<evidence type="ECO:0000256" key="6">
    <source>
        <dbReference type="ARBA" id="ARBA00022691"/>
    </source>
</evidence>
<keyword evidence="6" id="KW-0949">S-adenosyl-L-methionine</keyword>
<keyword evidence="7" id="KW-0819">tRNA processing</keyword>
<feature type="compositionally biased region" description="Polar residues" evidence="8">
    <location>
        <begin position="1"/>
        <end position="21"/>
    </location>
</feature>
<evidence type="ECO:0000313" key="10">
    <source>
        <dbReference type="Proteomes" id="UP000250241"/>
    </source>
</evidence>
<keyword evidence="4 9" id="KW-0489">Methyltransferase</keyword>
<dbReference type="Proteomes" id="UP000250241">
    <property type="component" value="Chromosome"/>
</dbReference>
<accession>A0A2Z5QY76</accession>
<dbReference type="InterPro" id="IPR029063">
    <property type="entry name" value="SAM-dependent_MTases_sf"/>
</dbReference>
<gene>
    <name evidence="9" type="ORF">RA11412_0997</name>
</gene>
<keyword evidence="10" id="KW-1185">Reference proteome</keyword>
<dbReference type="KEGG" id="raj:RA11412_0997"/>
<organism evidence="9 10">
    <name type="scientific">Rothia aeria</name>
    <dbReference type="NCBI Taxonomy" id="172042"/>
    <lineage>
        <taxon>Bacteria</taxon>
        <taxon>Bacillati</taxon>
        <taxon>Actinomycetota</taxon>
        <taxon>Actinomycetes</taxon>
        <taxon>Micrococcales</taxon>
        <taxon>Micrococcaceae</taxon>
        <taxon>Rothia</taxon>
    </lineage>
</organism>
<evidence type="ECO:0000256" key="8">
    <source>
        <dbReference type="SAM" id="MobiDB-lite"/>
    </source>
</evidence>
<proteinExistence type="predicted"/>
<evidence type="ECO:0000256" key="7">
    <source>
        <dbReference type="ARBA" id="ARBA00022694"/>
    </source>
</evidence>
<name>A0A2Z5QY76_9MICC</name>
<dbReference type="AlphaFoldDB" id="A0A2Z5QY76"/>
<keyword evidence="5 9" id="KW-0808">Transferase</keyword>
<dbReference type="Gene3D" id="3.40.50.150">
    <property type="entry name" value="Vaccinia Virus protein VP39"/>
    <property type="match status" value="1"/>
</dbReference>
<dbReference type="Pfam" id="PF02390">
    <property type="entry name" value="Methyltransf_4"/>
    <property type="match status" value="1"/>
</dbReference>
<sequence>MSSQEQNTSAGASLEPETSQDPGKKQVPPEFFRQPYSFVRRGDRLTSRRQKAWDTYSPTHVLDIPRLRADTSVAPEATFDPVTIYGREAYQVVEIGSGLGEAIVHRASEIPEANFLAVEVYTPALRICCLRWGRPGLRMCASLRPTPRTAR</sequence>
<dbReference type="PROSITE" id="PS51625">
    <property type="entry name" value="SAM_MT_TRMB"/>
    <property type="match status" value="1"/>
</dbReference>
<evidence type="ECO:0000256" key="5">
    <source>
        <dbReference type="ARBA" id="ARBA00022679"/>
    </source>
</evidence>